<organism evidence="1 2">
    <name type="scientific">Trichinella pseudospiralis</name>
    <name type="common">Parasitic roundworm</name>
    <dbReference type="NCBI Taxonomy" id="6337"/>
    <lineage>
        <taxon>Eukaryota</taxon>
        <taxon>Metazoa</taxon>
        <taxon>Ecdysozoa</taxon>
        <taxon>Nematoda</taxon>
        <taxon>Enoplea</taxon>
        <taxon>Dorylaimia</taxon>
        <taxon>Trichinellida</taxon>
        <taxon>Trichinellidae</taxon>
        <taxon>Trichinella</taxon>
    </lineage>
</organism>
<dbReference type="Proteomes" id="UP000054805">
    <property type="component" value="Unassembled WGS sequence"/>
</dbReference>
<sequence length="96" mass="10485">LVIAPVTFTTVESLAKVAKDFSEGRCNVIFDTPVTKLPGVKSIVRQEPRVKRINTSNDFTFACNIYVSSAAGSSISKFVNFSYGVNWATLIRHSAV</sequence>
<evidence type="ECO:0000313" key="1">
    <source>
        <dbReference type="EMBL" id="KRZ20266.1"/>
    </source>
</evidence>
<reference evidence="1 2" key="1">
    <citation type="submission" date="2015-01" db="EMBL/GenBank/DDBJ databases">
        <title>Evolution of Trichinella species and genotypes.</title>
        <authorList>
            <person name="Korhonen P.K."/>
            <person name="Edoardo P."/>
            <person name="Giuseppe L.R."/>
            <person name="Gasser R.B."/>
        </authorList>
    </citation>
    <scope>NUCLEOTIDE SEQUENCE [LARGE SCALE GENOMIC DNA]</scope>
    <source>
        <strain evidence="1">ISS588</strain>
    </source>
</reference>
<feature type="non-terminal residue" evidence="1">
    <location>
        <position position="1"/>
    </location>
</feature>
<accession>A0A0V1IBV9</accession>
<proteinExistence type="predicted"/>
<dbReference type="AlphaFoldDB" id="A0A0V1IBV9"/>
<comment type="caution">
    <text evidence="1">The sequence shown here is derived from an EMBL/GenBank/DDBJ whole genome shotgun (WGS) entry which is preliminary data.</text>
</comment>
<name>A0A0V1IBV9_TRIPS</name>
<protein>
    <submittedName>
        <fullName evidence="1">Uncharacterized protein</fullName>
    </submittedName>
</protein>
<keyword evidence="2" id="KW-1185">Reference proteome</keyword>
<dbReference type="EMBL" id="JYDS01000246">
    <property type="protein sequence ID" value="KRZ20266.1"/>
    <property type="molecule type" value="Genomic_DNA"/>
</dbReference>
<gene>
    <name evidence="1" type="ORF">T4B_11464</name>
</gene>
<evidence type="ECO:0000313" key="2">
    <source>
        <dbReference type="Proteomes" id="UP000054805"/>
    </source>
</evidence>